<sequence>MQENRKRWLGVVAAATAAVLTGCAAPGGYNNGYGGYGAPPPPNAGYQNPNVSQAPQGAVYFGRVESIEPLSQQQSSNGLVGTLIGGAAGGLLGHQVGGGRGQTVATIGGAVLGAVAGNQIDKRATTSSQTTYRVNVRLDDGRMATVQQANLNGLQVGARARVANDMAVPY</sequence>
<dbReference type="KEGG" id="cuh:BJN34_05050"/>
<reference evidence="6" key="1">
    <citation type="submission" date="2017-02" db="EMBL/GenBank/DDBJ databases">
        <title>Complete genome sequence of Cupriavidus necator strain NH9, a 3-chlorobenzoate degrader.</title>
        <authorList>
            <person name="Moriuchi R."/>
            <person name="Dohra H."/>
            <person name="Ogawa N."/>
        </authorList>
    </citation>
    <scope>NUCLEOTIDE SEQUENCE [LARGE SCALE GENOMIC DNA]</scope>
    <source>
        <strain evidence="6">NH9</strain>
    </source>
</reference>
<evidence type="ECO:0000259" key="4">
    <source>
        <dbReference type="Pfam" id="PF05433"/>
    </source>
</evidence>
<dbReference type="Pfam" id="PF05433">
    <property type="entry name" value="Rick_17kDa_Anti"/>
    <property type="match status" value="1"/>
</dbReference>
<evidence type="ECO:0000256" key="3">
    <source>
        <dbReference type="SAM" id="SignalP"/>
    </source>
</evidence>
<keyword evidence="2" id="KW-0472">Membrane</keyword>
<evidence type="ECO:0000313" key="6">
    <source>
        <dbReference type="Proteomes" id="UP000189627"/>
    </source>
</evidence>
<name>A0A1U9UKU1_CUPNE</name>
<dbReference type="PANTHER" id="PTHR35603:SF2">
    <property type="entry name" value="OUTER MEMBRANE LIPOPROTEIN"/>
    <property type="match status" value="1"/>
</dbReference>
<keyword evidence="3" id="KW-0732">Signal</keyword>
<feature type="signal peptide" evidence="3">
    <location>
        <begin position="1"/>
        <end position="24"/>
    </location>
</feature>
<dbReference type="EMBL" id="CP017757">
    <property type="protein sequence ID" value="AQV93263.1"/>
    <property type="molecule type" value="Genomic_DNA"/>
</dbReference>
<comment type="subcellular location">
    <subcellularLocation>
        <location evidence="1">Membrane</location>
    </subcellularLocation>
</comment>
<gene>
    <name evidence="5" type="ORF">BJN34_05050</name>
</gene>
<dbReference type="InterPro" id="IPR008816">
    <property type="entry name" value="Gly_zipper_2TM_dom"/>
</dbReference>
<dbReference type="AlphaFoldDB" id="A0A1U9UKU1"/>
<proteinExistence type="predicted"/>
<evidence type="ECO:0000256" key="2">
    <source>
        <dbReference type="ARBA" id="ARBA00023136"/>
    </source>
</evidence>
<dbReference type="OrthoDB" id="5954224at2"/>
<accession>A0A1U9UKU1</accession>
<dbReference type="Proteomes" id="UP000189627">
    <property type="component" value="Chromosome 1"/>
</dbReference>
<protein>
    <submittedName>
        <fullName evidence="5">Glycine zipper 2TM domain-containing protein</fullName>
    </submittedName>
</protein>
<dbReference type="InterPro" id="IPR051407">
    <property type="entry name" value="Bact_OM_lipoprot/Surf_antigen"/>
</dbReference>
<evidence type="ECO:0000313" key="5">
    <source>
        <dbReference type="EMBL" id="AQV93263.1"/>
    </source>
</evidence>
<dbReference type="RefSeq" id="WP_078195643.1">
    <property type="nucleotide sequence ID" value="NZ_CP017757.2"/>
</dbReference>
<organism evidence="5 6">
    <name type="scientific">Cupriavidus necator</name>
    <name type="common">Alcaligenes eutrophus</name>
    <name type="synonym">Ralstonia eutropha</name>
    <dbReference type="NCBI Taxonomy" id="106590"/>
    <lineage>
        <taxon>Bacteria</taxon>
        <taxon>Pseudomonadati</taxon>
        <taxon>Pseudomonadota</taxon>
        <taxon>Betaproteobacteria</taxon>
        <taxon>Burkholderiales</taxon>
        <taxon>Burkholderiaceae</taxon>
        <taxon>Cupriavidus</taxon>
    </lineage>
</organism>
<dbReference type="PANTHER" id="PTHR35603">
    <property type="match status" value="1"/>
</dbReference>
<feature type="domain" description="Glycine zipper 2TM" evidence="4">
    <location>
        <begin position="80"/>
        <end position="120"/>
    </location>
</feature>
<evidence type="ECO:0000256" key="1">
    <source>
        <dbReference type="ARBA" id="ARBA00004370"/>
    </source>
</evidence>
<dbReference type="GO" id="GO:0019867">
    <property type="term" value="C:outer membrane"/>
    <property type="evidence" value="ECO:0007669"/>
    <property type="project" value="InterPro"/>
</dbReference>
<feature type="chain" id="PRO_5012188813" evidence="3">
    <location>
        <begin position="25"/>
        <end position="170"/>
    </location>
</feature>
<dbReference type="PROSITE" id="PS51257">
    <property type="entry name" value="PROKAR_LIPOPROTEIN"/>
    <property type="match status" value="1"/>
</dbReference>